<keyword evidence="1" id="KW-1133">Transmembrane helix</keyword>
<organism evidence="2 3">
    <name type="scientific">Bombiscardovia coagulans</name>
    <dbReference type="NCBI Taxonomy" id="686666"/>
    <lineage>
        <taxon>Bacteria</taxon>
        <taxon>Bacillati</taxon>
        <taxon>Actinomycetota</taxon>
        <taxon>Actinomycetes</taxon>
        <taxon>Bifidobacteriales</taxon>
        <taxon>Bifidobacteriaceae</taxon>
        <taxon>Bombiscardovia</taxon>
    </lineage>
</organism>
<dbReference type="RefSeq" id="WP_158520388.1">
    <property type="nucleotide sequence ID" value="NZ_MWWS01000004.1"/>
</dbReference>
<dbReference type="Gene3D" id="3.40.50.300">
    <property type="entry name" value="P-loop containing nucleotide triphosphate hydrolases"/>
    <property type="match status" value="1"/>
</dbReference>
<dbReference type="OrthoDB" id="3268000at2"/>
<dbReference type="EMBL" id="MWWS01000004">
    <property type="protein sequence ID" value="OZG49855.1"/>
    <property type="molecule type" value="Genomic_DNA"/>
</dbReference>
<accession>A0A261ESP1</accession>
<keyword evidence="1" id="KW-0472">Membrane</keyword>
<evidence type="ECO:0000256" key="1">
    <source>
        <dbReference type="SAM" id="Phobius"/>
    </source>
</evidence>
<evidence type="ECO:0000313" key="2">
    <source>
        <dbReference type="EMBL" id="OZG49855.1"/>
    </source>
</evidence>
<dbReference type="Proteomes" id="UP000216004">
    <property type="component" value="Unassembled WGS sequence"/>
</dbReference>
<sequence>MWFQLVPIPKSQPDDQQAFLKRARRAAEALGLTTRPTFDTFMDAAHHSDGMIVVASGSYRWIHVCDSMDEQAVQAVAKACDSTAIACDKPVILNEHLVWAHAVVPASATLSRTARDELDTGEEVRVDPPANGLVYLQVRRQGFIETRRAKNWLADEFNMSPDTSKLQEAGVGVSRIGAAMPNRKDALTLAASTASALDLGLTGSGAHVSRPGVGLLVSSALILACSLLCIMVCGIIWPAFFSITCFGIALIRRMRMHADADLYQRPRHRWLPWPRMRRSQAADLKTRSAGDDQNWQSKKRVHAYAYQRSTLPIPSGTLLALCRPADREGSQTRLSFCPQNLIHADGPRVGVDAVQRDVRIPSTAVWAGISLFGGPGGGKSNTMHGLERWAVEHCTSSDATIIFESKGSDSVPILNQLLQSPRLVDLNNPATPMISLLGEGTTARQADRFASHMKTALGEQQIGPASRLYLRDAVWLALETLNKPSLQQACTAAGLIQAPNTWIDYAMIILAGQGAQQARALAHATTMAIPHTPAILQALERLHGAVNPQTGRPSISDSELIKRLNAPMNKMSLLAQTPAINSTHRKLVTWRQIIQQHTTLIINMGGSVQPINDSHESLPDDVKTLIGALLLSGLREETERTCAGWQDDNKHVRIFIDELTEVLGPHSNRTSNTEVLEWLRSKGRAFGVELTTGTQYPEQVDQQTLNLLLGFDTVICFTLRDMQSATTLAQTLSIEPEQILQLAKHNALIKTVSNQAVTLPTMALAIPHFDAGAPA</sequence>
<name>A0A261ESP1_9BIFI</name>
<proteinExistence type="predicted"/>
<keyword evidence="3" id="KW-1185">Reference proteome</keyword>
<evidence type="ECO:0000313" key="3">
    <source>
        <dbReference type="Proteomes" id="UP000216004"/>
    </source>
</evidence>
<dbReference type="InterPro" id="IPR027417">
    <property type="entry name" value="P-loop_NTPase"/>
</dbReference>
<dbReference type="AlphaFoldDB" id="A0A261ESP1"/>
<keyword evidence="1" id="KW-0812">Transmembrane</keyword>
<comment type="caution">
    <text evidence="2">The sequence shown here is derived from an EMBL/GenBank/DDBJ whole genome shotgun (WGS) entry which is preliminary data.</text>
</comment>
<reference evidence="2 3" key="1">
    <citation type="journal article" date="2017" name="BMC Genomics">
        <title>Comparative genomic and phylogenomic analyses of the Bifidobacteriaceae family.</title>
        <authorList>
            <person name="Lugli G.A."/>
            <person name="Milani C."/>
            <person name="Turroni F."/>
            <person name="Duranti S."/>
            <person name="Mancabelli L."/>
            <person name="Mangifesta M."/>
            <person name="Ferrario C."/>
            <person name="Modesto M."/>
            <person name="Mattarelli P."/>
            <person name="Jiri K."/>
            <person name="van Sinderen D."/>
            <person name="Ventura M."/>
        </authorList>
    </citation>
    <scope>NUCLEOTIDE SEQUENCE [LARGE SCALE GENOMIC DNA]</scope>
    <source>
        <strain evidence="2 3">DSM 22924</strain>
    </source>
</reference>
<dbReference type="SUPFAM" id="SSF52540">
    <property type="entry name" value="P-loop containing nucleoside triphosphate hydrolases"/>
    <property type="match status" value="1"/>
</dbReference>
<protein>
    <submittedName>
        <fullName evidence="2">Uncharacterized protein</fullName>
    </submittedName>
</protein>
<feature type="transmembrane region" description="Helical" evidence="1">
    <location>
        <begin position="220"/>
        <end position="251"/>
    </location>
</feature>
<gene>
    <name evidence="2" type="ORF">BOCO_0372</name>
</gene>